<dbReference type="Proteomes" id="UP000710432">
    <property type="component" value="Unassembled WGS sequence"/>
</dbReference>
<keyword evidence="2 4" id="KW-0689">Ribosomal protein</keyword>
<gene>
    <name evidence="4" type="ORF">LTLLF_100400</name>
</gene>
<comment type="caution">
    <text evidence="4">The sequence shown here is derived from an EMBL/GenBank/DDBJ whole genome shotgun (WGS) entry which is preliminary data.</text>
</comment>
<dbReference type="InterPro" id="IPR012678">
    <property type="entry name" value="Ribosomal_uL23/eL15/eS24_sf"/>
</dbReference>
<dbReference type="GO" id="GO:0003735">
    <property type="term" value="F:structural constituent of ribosome"/>
    <property type="evidence" value="ECO:0007669"/>
    <property type="project" value="InterPro"/>
</dbReference>
<dbReference type="Gene3D" id="3.30.70.330">
    <property type="match status" value="1"/>
</dbReference>
<organism evidence="4 5">
    <name type="scientific">Microtus ochrogaster</name>
    <name type="common">Prairie vole</name>
    <dbReference type="NCBI Taxonomy" id="79684"/>
    <lineage>
        <taxon>Eukaryota</taxon>
        <taxon>Metazoa</taxon>
        <taxon>Chordata</taxon>
        <taxon>Craniata</taxon>
        <taxon>Vertebrata</taxon>
        <taxon>Euteleostomi</taxon>
        <taxon>Mammalia</taxon>
        <taxon>Eutheria</taxon>
        <taxon>Euarchontoglires</taxon>
        <taxon>Glires</taxon>
        <taxon>Rodentia</taxon>
        <taxon>Myomorpha</taxon>
        <taxon>Muroidea</taxon>
        <taxon>Cricetidae</taxon>
        <taxon>Arvicolinae</taxon>
        <taxon>Microtus</taxon>
    </lineage>
</organism>
<dbReference type="InterPro" id="IPR012677">
    <property type="entry name" value="Nucleotide-bd_a/b_plait_sf"/>
</dbReference>
<protein>
    <submittedName>
        <fullName evidence="4">60S ribosomal protein L23a</fullName>
    </submittedName>
</protein>
<dbReference type="InterPro" id="IPR013025">
    <property type="entry name" value="Ribosomal_uL23-like"/>
</dbReference>
<reference evidence="4" key="1">
    <citation type="submission" date="2020-03" db="EMBL/GenBank/DDBJ databases">
        <title>Studies in the Genomics of Life Span.</title>
        <authorList>
            <person name="Glass D."/>
        </authorList>
    </citation>
    <scope>NUCLEOTIDE SEQUENCE</scope>
    <source>
        <strain evidence="4">LTLLF</strain>
        <tissue evidence="4">Muscle</tissue>
    </source>
</reference>
<comment type="similarity">
    <text evidence="1">Belongs to the universal ribosomal protein uL23 family.</text>
</comment>
<evidence type="ECO:0000256" key="3">
    <source>
        <dbReference type="ARBA" id="ARBA00023274"/>
    </source>
</evidence>
<evidence type="ECO:0000256" key="2">
    <source>
        <dbReference type="ARBA" id="ARBA00022980"/>
    </source>
</evidence>
<accession>A0A8J6H4L5</accession>
<sequence length="104" mass="11568">MEDSEKIASCPSTSYGFRRQQGNTALVFPLPLWIISYEDDITQYTVFTVDAKANKHQIKEAVEKLYGTDMAKVNTLIRPDGGKAYVQLVPDSDALDVTNKIGII</sequence>
<keyword evidence="3" id="KW-0687">Ribonucleoprotein</keyword>
<dbReference type="GO" id="GO:0044391">
    <property type="term" value="C:ribosomal subunit"/>
    <property type="evidence" value="ECO:0007669"/>
    <property type="project" value="UniProtKB-ARBA"/>
</dbReference>
<dbReference type="GO" id="GO:0006412">
    <property type="term" value="P:translation"/>
    <property type="evidence" value="ECO:0007669"/>
    <property type="project" value="InterPro"/>
</dbReference>
<name>A0A8J6H4L5_MICOH</name>
<dbReference type="GO" id="GO:0022626">
    <property type="term" value="C:cytosolic ribosome"/>
    <property type="evidence" value="ECO:0007669"/>
    <property type="project" value="UniProtKB-ARBA"/>
</dbReference>
<dbReference type="PANTHER" id="PTHR11620">
    <property type="entry name" value="60S RIBOSOMAL PROTEIN L23A"/>
    <property type="match status" value="1"/>
</dbReference>
<dbReference type="EMBL" id="JAATJU010000001">
    <property type="protein sequence ID" value="KAH0521643.1"/>
    <property type="molecule type" value="Genomic_DNA"/>
</dbReference>
<evidence type="ECO:0000256" key="1">
    <source>
        <dbReference type="ARBA" id="ARBA00006700"/>
    </source>
</evidence>
<proteinExistence type="inferred from homology"/>
<evidence type="ECO:0000313" key="4">
    <source>
        <dbReference type="EMBL" id="KAH0521643.1"/>
    </source>
</evidence>
<dbReference type="Pfam" id="PF00276">
    <property type="entry name" value="Ribosomal_L23"/>
    <property type="match status" value="1"/>
</dbReference>
<evidence type="ECO:0000313" key="5">
    <source>
        <dbReference type="Proteomes" id="UP000710432"/>
    </source>
</evidence>
<dbReference type="AlphaFoldDB" id="A0A8J6H4L5"/>
<dbReference type="SUPFAM" id="SSF54189">
    <property type="entry name" value="Ribosomal proteins S24e, L23 and L15e"/>
    <property type="match status" value="1"/>
</dbReference>